<proteinExistence type="predicted"/>
<organism evidence="2 3">
    <name type="scientific">Prymnesium parvum</name>
    <name type="common">Toxic golden alga</name>
    <dbReference type="NCBI Taxonomy" id="97485"/>
    <lineage>
        <taxon>Eukaryota</taxon>
        <taxon>Haptista</taxon>
        <taxon>Haptophyta</taxon>
        <taxon>Prymnesiophyceae</taxon>
        <taxon>Prymnesiales</taxon>
        <taxon>Prymnesiaceae</taxon>
        <taxon>Prymnesium</taxon>
    </lineage>
</organism>
<name>A0AB34JP94_PRYPA</name>
<dbReference type="EMBL" id="JBGBPQ010000006">
    <property type="protein sequence ID" value="KAL1522745.1"/>
    <property type="molecule type" value="Genomic_DNA"/>
</dbReference>
<sequence length="298" mass="31364">MPCASWCHFDPEGNCGKPICAECDVCGDGSSDSPTEAVRPSEAPGSSKVASKVLRCASWCHFNEANCEKAECAGCSDNCTTSPAVHTTTEHAAPQAAAPRHERPDLSRWPCSSWCRFDAANCAKAACRGCDMCETRPFVCLVWGTQKTMLHTIEFCSADPGAGDWCRVNKQPTPSTTQPGTFSMWQLAGLECCVEGKLQQSSEDCPRFDPRPPGGPAQPPPPPSPAPPPPPLPLPPAPSPPPDSFSAARAAETSPSMPPDAGAGRRGAGRRPALERRWAPRRRPAAGAATALGAAAYS</sequence>
<dbReference type="AlphaFoldDB" id="A0AB34JP94"/>
<keyword evidence="3" id="KW-1185">Reference proteome</keyword>
<evidence type="ECO:0000313" key="3">
    <source>
        <dbReference type="Proteomes" id="UP001515480"/>
    </source>
</evidence>
<accession>A0AB34JP94</accession>
<feature type="region of interest" description="Disordered" evidence="1">
    <location>
        <begin position="202"/>
        <end position="298"/>
    </location>
</feature>
<reference evidence="2 3" key="1">
    <citation type="journal article" date="2024" name="Science">
        <title>Giant polyketide synthase enzymes in the biosynthesis of giant marine polyether toxins.</title>
        <authorList>
            <person name="Fallon T.R."/>
            <person name="Shende V.V."/>
            <person name="Wierzbicki I.H."/>
            <person name="Pendleton A.L."/>
            <person name="Watervoot N.F."/>
            <person name="Auber R.P."/>
            <person name="Gonzalez D.J."/>
            <person name="Wisecaver J.H."/>
            <person name="Moore B.S."/>
        </authorList>
    </citation>
    <scope>NUCLEOTIDE SEQUENCE [LARGE SCALE GENOMIC DNA]</scope>
    <source>
        <strain evidence="2 3">12B1</strain>
    </source>
</reference>
<gene>
    <name evidence="2" type="ORF">AB1Y20_017718</name>
</gene>
<feature type="compositionally biased region" description="Pro residues" evidence="1">
    <location>
        <begin position="211"/>
        <end position="243"/>
    </location>
</feature>
<dbReference type="Proteomes" id="UP001515480">
    <property type="component" value="Unassembled WGS sequence"/>
</dbReference>
<protein>
    <recommendedName>
        <fullName evidence="4">Cellulase</fullName>
    </recommendedName>
</protein>
<evidence type="ECO:0008006" key="4">
    <source>
        <dbReference type="Google" id="ProtNLM"/>
    </source>
</evidence>
<evidence type="ECO:0000313" key="2">
    <source>
        <dbReference type="EMBL" id="KAL1522745.1"/>
    </source>
</evidence>
<evidence type="ECO:0000256" key="1">
    <source>
        <dbReference type="SAM" id="MobiDB-lite"/>
    </source>
</evidence>
<comment type="caution">
    <text evidence="2">The sequence shown here is derived from an EMBL/GenBank/DDBJ whole genome shotgun (WGS) entry which is preliminary data.</text>
</comment>
<feature type="compositionally biased region" description="Low complexity" evidence="1">
    <location>
        <begin position="285"/>
        <end position="298"/>
    </location>
</feature>